<dbReference type="GO" id="GO:0016853">
    <property type="term" value="F:isomerase activity"/>
    <property type="evidence" value="ECO:0007669"/>
    <property type="project" value="UniProtKB-KW"/>
</dbReference>
<keyword evidence="3" id="KW-1185">Reference proteome</keyword>
<dbReference type="Pfam" id="PF01261">
    <property type="entry name" value="AP_endonuc_2"/>
    <property type="match status" value="1"/>
</dbReference>
<dbReference type="Gene3D" id="3.20.20.150">
    <property type="entry name" value="Divalent-metal-dependent TIM barrel enzymes"/>
    <property type="match status" value="1"/>
</dbReference>
<name>A0A1M5EI56_9THEO</name>
<reference evidence="2 3" key="1">
    <citation type="submission" date="2016-11" db="EMBL/GenBank/DDBJ databases">
        <authorList>
            <person name="Jaros S."/>
            <person name="Januszkiewicz K."/>
            <person name="Wedrychowicz H."/>
        </authorList>
    </citation>
    <scope>NUCLEOTIDE SEQUENCE [LARGE SCALE GENOMIC DNA]</scope>
    <source>
        <strain evidence="2 3">DSM 17918</strain>
    </source>
</reference>
<dbReference type="PANTHER" id="PTHR12110:SF41">
    <property type="entry name" value="INOSOSE DEHYDRATASE"/>
    <property type="match status" value="1"/>
</dbReference>
<dbReference type="InterPro" id="IPR036237">
    <property type="entry name" value="Xyl_isomerase-like_sf"/>
</dbReference>
<dbReference type="SUPFAM" id="SSF51658">
    <property type="entry name" value="Xylose isomerase-like"/>
    <property type="match status" value="1"/>
</dbReference>
<feature type="domain" description="Xylose isomerase-like TIM barrel" evidence="1">
    <location>
        <begin position="25"/>
        <end position="235"/>
    </location>
</feature>
<evidence type="ECO:0000313" key="3">
    <source>
        <dbReference type="Proteomes" id="UP000184088"/>
    </source>
</evidence>
<protein>
    <submittedName>
        <fullName evidence="2">Sugar phosphate isomerase/epimerase</fullName>
    </submittedName>
</protein>
<dbReference type="STRING" id="1121256.SAMN02746089_02552"/>
<evidence type="ECO:0000313" key="2">
    <source>
        <dbReference type="EMBL" id="SHF78840.1"/>
    </source>
</evidence>
<dbReference type="EMBL" id="FQVH01000045">
    <property type="protein sequence ID" value="SHF78840.1"/>
    <property type="molecule type" value="Genomic_DNA"/>
</dbReference>
<dbReference type="AlphaFoldDB" id="A0A1M5EI56"/>
<dbReference type="RefSeq" id="WP_073346164.1">
    <property type="nucleotide sequence ID" value="NZ_FQVH01000045.1"/>
</dbReference>
<gene>
    <name evidence="2" type="ORF">SAMN02746089_02552</name>
</gene>
<keyword evidence="2" id="KW-0413">Isomerase</keyword>
<dbReference type="OrthoDB" id="9798407at2"/>
<evidence type="ECO:0000259" key="1">
    <source>
        <dbReference type="Pfam" id="PF01261"/>
    </source>
</evidence>
<dbReference type="InterPro" id="IPR050312">
    <property type="entry name" value="IolE/XylAMocC-like"/>
</dbReference>
<dbReference type="Proteomes" id="UP000184088">
    <property type="component" value="Unassembled WGS sequence"/>
</dbReference>
<organism evidence="2 3">
    <name type="scientific">Caldanaerobius fijiensis DSM 17918</name>
    <dbReference type="NCBI Taxonomy" id="1121256"/>
    <lineage>
        <taxon>Bacteria</taxon>
        <taxon>Bacillati</taxon>
        <taxon>Bacillota</taxon>
        <taxon>Clostridia</taxon>
        <taxon>Thermoanaerobacterales</taxon>
        <taxon>Thermoanaerobacteraceae</taxon>
        <taxon>Caldanaerobius</taxon>
    </lineage>
</organism>
<accession>A0A1M5EI56</accession>
<dbReference type="InterPro" id="IPR013022">
    <property type="entry name" value="Xyl_isomerase-like_TIM-brl"/>
</dbReference>
<proteinExistence type="predicted"/>
<dbReference type="PANTHER" id="PTHR12110">
    <property type="entry name" value="HYDROXYPYRUVATE ISOMERASE"/>
    <property type="match status" value="1"/>
</dbReference>
<sequence length="256" mass="29095">MKRLPLGLQLYTLRDVMPRDFVGTLKKVADMGYDGVEFAGYGNLTAEEMKKYLDEFGLISAGSHVGFDALEKDLDGVLKYNSVIGTKYITCPYLLLNKIQNMDEFKKLADKFNYIGKKMAENGFVFCYHNHAHEFEKLEGKYVLDILFELTDPEYVKAEIDTYWVKKGGEDPVAFVKKYAGRLPIIHLKDLDEKTGKDTEILNGTINFHEIFESADELGIEWYIVEQEDFERPSIESAEISCKNLAAAGVGIKNAR</sequence>